<dbReference type="RefSeq" id="WP_288183604.1">
    <property type="nucleotide sequence ID" value="NZ_LT608335.1"/>
</dbReference>
<sequence>MNMTVTERAQEFIAQEGGVITVKIEKRLIPGCSSLQTADVPAVHVGEPQKQEKDDYQTVTIDGVIVHAHSSVVNYNDKILLRIDTETNLFGKKLGMFGLPVPAQTCGTCSACQ</sequence>
<evidence type="ECO:0000313" key="1">
    <source>
        <dbReference type="EMBL" id="SCM79883.1"/>
    </source>
</evidence>
<accession>A0A212LQR5</accession>
<dbReference type="InterPro" id="IPR049744">
    <property type="entry name" value="CC/Se_fam"/>
</dbReference>
<name>A0A212LQR5_9FIRM</name>
<organism evidence="1">
    <name type="scientific">uncultured Sporomusa sp</name>
    <dbReference type="NCBI Taxonomy" id="307249"/>
    <lineage>
        <taxon>Bacteria</taxon>
        <taxon>Bacillati</taxon>
        <taxon>Bacillota</taxon>
        <taxon>Negativicutes</taxon>
        <taxon>Selenomonadales</taxon>
        <taxon>Sporomusaceae</taxon>
        <taxon>Sporomusa</taxon>
        <taxon>environmental samples</taxon>
    </lineage>
</organism>
<dbReference type="EMBL" id="FMJE01000003">
    <property type="protein sequence ID" value="SCM79883.1"/>
    <property type="molecule type" value="Genomic_DNA"/>
</dbReference>
<dbReference type="AlphaFoldDB" id="A0A212LQR5"/>
<gene>
    <name evidence="1" type="ORF">KL86SPO_30140</name>
</gene>
<protein>
    <recommendedName>
        <fullName evidence="2">HesB/YadR/YfhF-family protein</fullName>
    </recommendedName>
</protein>
<evidence type="ECO:0008006" key="2">
    <source>
        <dbReference type="Google" id="ProtNLM"/>
    </source>
</evidence>
<reference evidence="1" key="1">
    <citation type="submission" date="2016-08" db="EMBL/GenBank/DDBJ databases">
        <authorList>
            <person name="Seilhamer J.J."/>
        </authorList>
    </citation>
    <scope>NUCLEOTIDE SEQUENCE</scope>
    <source>
        <strain evidence="1">86</strain>
    </source>
</reference>
<proteinExistence type="predicted"/>
<dbReference type="NCBIfam" id="NF041239">
    <property type="entry name" value="Moor_selen_rel"/>
    <property type="match status" value="1"/>
</dbReference>